<keyword evidence="7" id="KW-0479">Metal-binding</keyword>
<dbReference type="InterPro" id="IPR054708">
    <property type="entry name" value="MTPAP-like_central"/>
</dbReference>
<gene>
    <name evidence="12" type="ORF">AKO1_006968</name>
</gene>
<dbReference type="Pfam" id="PF22600">
    <property type="entry name" value="MTPAP-like_central"/>
    <property type="match status" value="1"/>
</dbReference>
<feature type="domain" description="Poly(A) RNA polymerase mitochondrial-like central palm" evidence="11">
    <location>
        <begin position="24"/>
        <end position="72"/>
    </location>
</feature>
<feature type="non-terminal residue" evidence="12">
    <location>
        <position position="257"/>
    </location>
</feature>
<dbReference type="Gene3D" id="1.10.1410.10">
    <property type="match status" value="1"/>
</dbReference>
<evidence type="ECO:0000259" key="11">
    <source>
        <dbReference type="Pfam" id="PF22600"/>
    </source>
</evidence>
<sequence length="257" mass="29826">MQAQLLKLLEKGIQDTLDKNEHGHLSCKEERGVTRARVPILKIVDSRRSFDCDICINNFLGVINTRMLKLYSNFDDRVRPLVYAVKYWTKRRHISDPPSGSLSSYSHVIMVIHYLQHIHILPSLQDLIHHENVDHTKHVPKPHYYNAYDCRFVGDLELARSIFYADHAKNETLTVGDLLTGYFKYYGEEFDFERNLISIRGNNNHSSTRNKSTGAPISLEDPFELRELGSVVSNEMAPKMLSEWKRAHQLITTHHDQ</sequence>
<dbReference type="EC" id="2.7.7.52" evidence="4"/>
<dbReference type="SUPFAM" id="SSF81631">
    <property type="entry name" value="PAP/OAS1 substrate-binding domain"/>
    <property type="match status" value="1"/>
</dbReference>
<keyword evidence="13" id="KW-1185">Reference proteome</keyword>
<evidence type="ECO:0000256" key="6">
    <source>
        <dbReference type="ARBA" id="ARBA00022679"/>
    </source>
</evidence>
<dbReference type="AlphaFoldDB" id="A0AAW2YVT3"/>
<dbReference type="InterPro" id="IPR002058">
    <property type="entry name" value="PAP_assoc"/>
</dbReference>
<reference evidence="12 13" key="1">
    <citation type="submission" date="2024-03" db="EMBL/GenBank/DDBJ databases">
        <title>The Acrasis kona genome and developmental transcriptomes reveal deep origins of eukaryotic multicellular pathways.</title>
        <authorList>
            <person name="Sheikh S."/>
            <person name="Fu C.-J."/>
            <person name="Brown M.W."/>
            <person name="Baldauf S.L."/>
        </authorList>
    </citation>
    <scope>NUCLEOTIDE SEQUENCE [LARGE SCALE GENOMIC DNA]</scope>
    <source>
        <strain evidence="12 13">ATCC MYA-3509</strain>
    </source>
</reference>
<evidence type="ECO:0000313" key="12">
    <source>
        <dbReference type="EMBL" id="KAL0480764.1"/>
    </source>
</evidence>
<comment type="catalytic activity">
    <reaction evidence="9">
        <text>RNA(n) + UTP = RNA(n)-3'-uridine ribonucleotide + diphosphate</text>
        <dbReference type="Rhea" id="RHEA:14785"/>
        <dbReference type="Rhea" id="RHEA-COMP:14527"/>
        <dbReference type="Rhea" id="RHEA-COMP:17348"/>
        <dbReference type="ChEBI" id="CHEBI:33019"/>
        <dbReference type="ChEBI" id="CHEBI:46398"/>
        <dbReference type="ChEBI" id="CHEBI:140395"/>
        <dbReference type="ChEBI" id="CHEBI:173116"/>
        <dbReference type="EC" id="2.7.7.52"/>
    </reaction>
</comment>
<keyword evidence="8" id="KW-0460">Magnesium</keyword>
<dbReference type="CDD" id="cd05402">
    <property type="entry name" value="NT_PAP_TUTase"/>
    <property type="match status" value="1"/>
</dbReference>
<dbReference type="Proteomes" id="UP001431209">
    <property type="component" value="Unassembled WGS sequence"/>
</dbReference>
<evidence type="ECO:0000256" key="3">
    <source>
        <dbReference type="ARBA" id="ARBA00004496"/>
    </source>
</evidence>
<dbReference type="PANTHER" id="PTHR12271">
    <property type="entry name" value="POLY A POLYMERASE CID PAP -RELATED"/>
    <property type="match status" value="1"/>
</dbReference>
<dbReference type="EMBL" id="JAOPGA020000687">
    <property type="protein sequence ID" value="KAL0480764.1"/>
    <property type="molecule type" value="Genomic_DNA"/>
</dbReference>
<proteinExistence type="predicted"/>
<evidence type="ECO:0000256" key="4">
    <source>
        <dbReference type="ARBA" id="ARBA00012472"/>
    </source>
</evidence>
<dbReference type="PANTHER" id="PTHR12271:SF40">
    <property type="entry name" value="POLY(A) RNA POLYMERASE GLD2"/>
    <property type="match status" value="1"/>
</dbReference>
<keyword evidence="6" id="KW-0808">Transferase</keyword>
<protein>
    <recommendedName>
        <fullName evidence="4">RNA uridylyltransferase</fullName>
        <ecNumber evidence="4">2.7.7.52</ecNumber>
    </recommendedName>
</protein>
<name>A0AAW2YVT3_9EUKA</name>
<comment type="subcellular location">
    <subcellularLocation>
        <location evidence="3">Cytoplasm</location>
    </subcellularLocation>
</comment>
<dbReference type="Pfam" id="PF03828">
    <property type="entry name" value="PAP_assoc"/>
    <property type="match status" value="1"/>
</dbReference>
<evidence type="ECO:0000256" key="7">
    <source>
        <dbReference type="ARBA" id="ARBA00022723"/>
    </source>
</evidence>
<feature type="domain" description="PAP-associated" evidence="10">
    <location>
        <begin position="175"/>
        <end position="225"/>
    </location>
</feature>
<dbReference type="GO" id="GO:0031123">
    <property type="term" value="P:RNA 3'-end processing"/>
    <property type="evidence" value="ECO:0007669"/>
    <property type="project" value="TreeGrafter"/>
</dbReference>
<dbReference type="Gene3D" id="3.30.460.10">
    <property type="entry name" value="Beta Polymerase, domain 2"/>
    <property type="match status" value="1"/>
</dbReference>
<dbReference type="InterPro" id="IPR043519">
    <property type="entry name" value="NT_sf"/>
</dbReference>
<dbReference type="GO" id="GO:0046872">
    <property type="term" value="F:metal ion binding"/>
    <property type="evidence" value="ECO:0007669"/>
    <property type="project" value="UniProtKB-KW"/>
</dbReference>
<comment type="caution">
    <text evidence="12">The sequence shown here is derived from an EMBL/GenBank/DDBJ whole genome shotgun (WGS) entry which is preliminary data.</text>
</comment>
<organism evidence="12 13">
    <name type="scientific">Acrasis kona</name>
    <dbReference type="NCBI Taxonomy" id="1008807"/>
    <lineage>
        <taxon>Eukaryota</taxon>
        <taxon>Discoba</taxon>
        <taxon>Heterolobosea</taxon>
        <taxon>Tetramitia</taxon>
        <taxon>Eutetramitia</taxon>
        <taxon>Acrasidae</taxon>
        <taxon>Acrasis</taxon>
    </lineage>
</organism>
<comment type="cofactor">
    <cofactor evidence="1">
        <name>Mn(2+)</name>
        <dbReference type="ChEBI" id="CHEBI:29035"/>
    </cofactor>
</comment>
<accession>A0AAW2YVT3</accession>
<evidence type="ECO:0000256" key="9">
    <source>
        <dbReference type="ARBA" id="ARBA00049105"/>
    </source>
</evidence>
<dbReference type="SUPFAM" id="SSF81301">
    <property type="entry name" value="Nucleotidyltransferase"/>
    <property type="match status" value="1"/>
</dbReference>
<evidence type="ECO:0000313" key="13">
    <source>
        <dbReference type="Proteomes" id="UP001431209"/>
    </source>
</evidence>
<comment type="cofactor">
    <cofactor evidence="2">
        <name>Mg(2+)</name>
        <dbReference type="ChEBI" id="CHEBI:18420"/>
    </cofactor>
</comment>
<dbReference type="GO" id="GO:0050265">
    <property type="term" value="F:RNA uridylyltransferase activity"/>
    <property type="evidence" value="ECO:0007669"/>
    <property type="project" value="UniProtKB-EC"/>
</dbReference>
<evidence type="ECO:0000256" key="1">
    <source>
        <dbReference type="ARBA" id="ARBA00001936"/>
    </source>
</evidence>
<dbReference type="GO" id="GO:0005739">
    <property type="term" value="C:mitochondrion"/>
    <property type="evidence" value="ECO:0007669"/>
    <property type="project" value="UniProtKB-ARBA"/>
</dbReference>
<evidence type="ECO:0000259" key="10">
    <source>
        <dbReference type="Pfam" id="PF03828"/>
    </source>
</evidence>
<evidence type="ECO:0000256" key="2">
    <source>
        <dbReference type="ARBA" id="ARBA00001946"/>
    </source>
</evidence>
<keyword evidence="5" id="KW-0963">Cytoplasm</keyword>
<evidence type="ECO:0000256" key="8">
    <source>
        <dbReference type="ARBA" id="ARBA00022842"/>
    </source>
</evidence>
<evidence type="ECO:0000256" key="5">
    <source>
        <dbReference type="ARBA" id="ARBA00022490"/>
    </source>
</evidence>